<dbReference type="Proteomes" id="UP000722791">
    <property type="component" value="Unassembled WGS sequence"/>
</dbReference>
<feature type="compositionally biased region" description="Basic and acidic residues" evidence="1">
    <location>
        <begin position="115"/>
        <end position="129"/>
    </location>
</feature>
<organism evidence="2 3">
    <name type="scientific">Volvox reticuliferus</name>
    <dbReference type="NCBI Taxonomy" id="1737510"/>
    <lineage>
        <taxon>Eukaryota</taxon>
        <taxon>Viridiplantae</taxon>
        <taxon>Chlorophyta</taxon>
        <taxon>core chlorophytes</taxon>
        <taxon>Chlorophyceae</taxon>
        <taxon>CS clade</taxon>
        <taxon>Chlamydomonadales</taxon>
        <taxon>Volvocaceae</taxon>
        <taxon>Volvox</taxon>
    </lineage>
</organism>
<dbReference type="EMBL" id="BNCQ01000019">
    <property type="protein sequence ID" value="GIM05806.1"/>
    <property type="molecule type" value="Genomic_DNA"/>
</dbReference>
<feature type="compositionally biased region" description="Low complexity" evidence="1">
    <location>
        <begin position="133"/>
        <end position="144"/>
    </location>
</feature>
<protein>
    <submittedName>
        <fullName evidence="2">Uncharacterized protein</fullName>
    </submittedName>
</protein>
<comment type="caution">
    <text evidence="2">The sequence shown here is derived from an EMBL/GenBank/DDBJ whole genome shotgun (WGS) entry which is preliminary data.</text>
</comment>
<feature type="compositionally biased region" description="Basic and acidic residues" evidence="1">
    <location>
        <begin position="168"/>
        <end position="183"/>
    </location>
</feature>
<name>A0A8J4GFF6_9CHLO</name>
<proteinExistence type="predicted"/>
<feature type="compositionally biased region" description="Basic and acidic residues" evidence="1">
    <location>
        <begin position="149"/>
        <end position="161"/>
    </location>
</feature>
<feature type="compositionally biased region" description="Low complexity" evidence="1">
    <location>
        <begin position="314"/>
        <end position="327"/>
    </location>
</feature>
<feature type="region of interest" description="Disordered" evidence="1">
    <location>
        <begin position="1"/>
        <end position="32"/>
    </location>
</feature>
<dbReference type="AlphaFoldDB" id="A0A8J4GFF6"/>
<feature type="compositionally biased region" description="Gly residues" evidence="1">
    <location>
        <begin position="328"/>
        <end position="337"/>
    </location>
</feature>
<feature type="region of interest" description="Disordered" evidence="1">
    <location>
        <begin position="48"/>
        <end position="337"/>
    </location>
</feature>
<evidence type="ECO:0000313" key="3">
    <source>
        <dbReference type="Proteomes" id="UP000722791"/>
    </source>
</evidence>
<evidence type="ECO:0000256" key="1">
    <source>
        <dbReference type="SAM" id="MobiDB-lite"/>
    </source>
</evidence>
<gene>
    <name evidence="2" type="ORF">Vretimale_10198</name>
</gene>
<evidence type="ECO:0000313" key="2">
    <source>
        <dbReference type="EMBL" id="GIM05806.1"/>
    </source>
</evidence>
<accession>A0A8J4GFF6</accession>
<sequence>MDPPGEETGGLLVRPERPVFKAPPPRTSMLGLDKLAAQKRAELAEREIKRVKLSYEDPDAMTSSSADARNRDGDSNGSVMPPPTAQPSSLERRFRGQRSETPSHPGGVSSAALESRAELKERQRARDRGGLYASTSAAVPTAAAGDGGSIKEELQRSDARFQEQLGRYQRDRTRGRDTDRGRGSEGGMSSIRGGGGGGDRDCGRDGSGSSRDRDRDRYGDRDRDRDGGRDGSGNGRDRDRREHDDRGRVRDGGDRRYGIGDGGGDRASRPGGGSGFRRSEWDNSTPVRRGGGDDEWALTPVVPSGRAGGGTGPAGSSRAGGPRSSYASGGGWSGGGD</sequence>
<feature type="compositionally biased region" description="Basic and acidic residues" evidence="1">
    <location>
        <begin position="198"/>
        <end position="268"/>
    </location>
</feature>
<feature type="non-terminal residue" evidence="2">
    <location>
        <position position="1"/>
    </location>
</feature>
<reference evidence="2" key="1">
    <citation type="journal article" date="2021" name="Proc. Natl. Acad. Sci. U.S.A.">
        <title>Three genomes in the algal genus Volvox reveal the fate of a haploid sex-determining region after a transition to homothallism.</title>
        <authorList>
            <person name="Yamamoto K."/>
            <person name="Hamaji T."/>
            <person name="Kawai-Toyooka H."/>
            <person name="Matsuzaki R."/>
            <person name="Takahashi F."/>
            <person name="Nishimura Y."/>
            <person name="Kawachi M."/>
            <person name="Noguchi H."/>
            <person name="Minakuchi Y."/>
            <person name="Umen J.G."/>
            <person name="Toyoda A."/>
            <person name="Nozaki H."/>
        </authorList>
    </citation>
    <scope>NUCLEOTIDE SEQUENCE</scope>
    <source>
        <strain evidence="2">NIES-3785</strain>
    </source>
</reference>